<dbReference type="EMBL" id="BOLY01000008">
    <property type="protein sequence ID" value="GIZ48492.1"/>
    <property type="molecule type" value="Genomic_DNA"/>
</dbReference>
<keyword evidence="5" id="KW-0560">Oxidoreductase</keyword>
<evidence type="ECO:0000256" key="5">
    <source>
        <dbReference type="RuleBase" id="RU000461"/>
    </source>
</evidence>
<dbReference type="CDD" id="cd11060">
    <property type="entry name" value="CYP57A1-like"/>
    <property type="match status" value="1"/>
</dbReference>
<comment type="similarity">
    <text evidence="5">Belongs to the cytochrome P450 family.</text>
</comment>
<dbReference type="OrthoDB" id="3934656at2759"/>
<dbReference type="PRINTS" id="PR00385">
    <property type="entry name" value="P450"/>
</dbReference>
<evidence type="ECO:0000313" key="6">
    <source>
        <dbReference type="EMBL" id="GIZ48492.1"/>
    </source>
</evidence>
<dbReference type="GO" id="GO:0004497">
    <property type="term" value="F:monooxygenase activity"/>
    <property type="evidence" value="ECO:0007669"/>
    <property type="project" value="UniProtKB-KW"/>
</dbReference>
<proteinExistence type="inferred from homology"/>
<organism evidence="6 7">
    <name type="scientific">Cercospora kikuchii</name>
    <dbReference type="NCBI Taxonomy" id="84275"/>
    <lineage>
        <taxon>Eukaryota</taxon>
        <taxon>Fungi</taxon>
        <taxon>Dikarya</taxon>
        <taxon>Ascomycota</taxon>
        <taxon>Pezizomycotina</taxon>
        <taxon>Dothideomycetes</taxon>
        <taxon>Dothideomycetidae</taxon>
        <taxon>Mycosphaerellales</taxon>
        <taxon>Mycosphaerellaceae</taxon>
        <taxon>Cercospora</taxon>
    </lineage>
</organism>
<evidence type="ECO:0008006" key="8">
    <source>
        <dbReference type="Google" id="ProtNLM"/>
    </source>
</evidence>
<dbReference type="InterPro" id="IPR036396">
    <property type="entry name" value="Cyt_P450_sf"/>
</dbReference>
<dbReference type="RefSeq" id="XP_044662979.1">
    <property type="nucleotide sequence ID" value="XM_044807044.1"/>
</dbReference>
<dbReference type="AlphaFoldDB" id="A0A9P3CSG8"/>
<accession>A0A9P3CSG8</accession>
<dbReference type="FunFam" id="1.10.630.10:FF:000050">
    <property type="entry name" value="Cytochrome P450 monooxygenase"/>
    <property type="match status" value="1"/>
</dbReference>
<comment type="cofactor">
    <cofactor evidence="1 4">
        <name>heme</name>
        <dbReference type="ChEBI" id="CHEBI:30413"/>
    </cofactor>
</comment>
<evidence type="ECO:0000256" key="1">
    <source>
        <dbReference type="ARBA" id="ARBA00001971"/>
    </source>
</evidence>
<dbReference type="PANTHER" id="PTHR24305">
    <property type="entry name" value="CYTOCHROME P450"/>
    <property type="match status" value="1"/>
</dbReference>
<dbReference type="InterPro" id="IPR017972">
    <property type="entry name" value="Cyt_P450_CS"/>
</dbReference>
<dbReference type="PANTHER" id="PTHR24305:SF190">
    <property type="entry name" value="P450, PUTATIVE (EUROFUNG)-RELATED"/>
    <property type="match status" value="1"/>
</dbReference>
<comment type="caution">
    <text evidence="6">The sequence shown here is derived from an EMBL/GenBank/DDBJ whole genome shotgun (WGS) entry which is preliminary data.</text>
</comment>
<keyword evidence="5" id="KW-0503">Monooxygenase</keyword>
<evidence type="ECO:0000256" key="2">
    <source>
        <dbReference type="ARBA" id="ARBA00022723"/>
    </source>
</evidence>
<dbReference type="InterPro" id="IPR002401">
    <property type="entry name" value="Cyt_P450_E_grp-I"/>
</dbReference>
<sequence>MDLVFRLAVIVPVILILRVLTKLVRAIFDPLRTVPGPSLARFTRLWEVWQVCKGDFEKTNVELHRRYGPIVRLAPGRYSVCDQIASKIIYGPGSAFTKSNYYQPFGDPHGGVNLFTESSPQIHSDARRKVASLYSMTALVSCEPHVDHMNSFLCSRLTLCAEKGESIDIPTWMQYYAFDVIGEITLGKPFGMMERGYDSMGILKGIDTMLTYASAIGLVPKLNLWIHALNHRLSRPSPAKGLNDFAAQCIGDRKHGRTQSDRDDFLTKLMRLRDSGSISDAYQESTVASNITAGSDTTAITLSCIIYSLLWNPACAQELRNEIDTFAREGRISNPVTFKEAQNMPYLQAVIKEALRIHPATGQILARIVPASGAELCGYHVPAGTCVGINAWALHRDTSIWGPDADTFRPERWLEEGASVLERSFMPFGLGSRTCIGKNISLLEVAKVIPQIYRNFEIHHVNPGNPEVWETDNRFFVKQKFQCGIVQRTGLDF</sequence>
<dbReference type="Gene3D" id="1.10.630.10">
    <property type="entry name" value="Cytochrome P450"/>
    <property type="match status" value="1"/>
</dbReference>
<keyword evidence="2 4" id="KW-0479">Metal-binding</keyword>
<keyword evidence="3 4" id="KW-0408">Iron</keyword>
<name>A0A9P3CSG8_9PEZI</name>
<evidence type="ECO:0000256" key="4">
    <source>
        <dbReference type="PIRSR" id="PIRSR602401-1"/>
    </source>
</evidence>
<feature type="binding site" description="axial binding residue" evidence="4">
    <location>
        <position position="435"/>
    </location>
    <ligand>
        <name>heme</name>
        <dbReference type="ChEBI" id="CHEBI:30413"/>
    </ligand>
    <ligandPart>
        <name>Fe</name>
        <dbReference type="ChEBI" id="CHEBI:18248"/>
    </ligandPart>
</feature>
<dbReference type="GO" id="GO:0005506">
    <property type="term" value="F:iron ion binding"/>
    <property type="evidence" value="ECO:0007669"/>
    <property type="project" value="InterPro"/>
</dbReference>
<reference evidence="6 7" key="1">
    <citation type="submission" date="2021-01" db="EMBL/GenBank/DDBJ databases">
        <title>Cercospora kikuchii MAFF 305040 whole genome shotgun sequence.</title>
        <authorList>
            <person name="Kashiwa T."/>
            <person name="Suzuki T."/>
        </authorList>
    </citation>
    <scope>NUCLEOTIDE SEQUENCE [LARGE SCALE GENOMIC DNA]</scope>
    <source>
        <strain evidence="6 7">MAFF 305040</strain>
    </source>
</reference>
<protein>
    <recommendedName>
        <fullName evidence="8">Pisatin demethylase</fullName>
    </recommendedName>
</protein>
<gene>
    <name evidence="6" type="ORF">CKM354_001155000</name>
</gene>
<evidence type="ECO:0000256" key="3">
    <source>
        <dbReference type="ARBA" id="ARBA00023004"/>
    </source>
</evidence>
<keyword evidence="7" id="KW-1185">Reference proteome</keyword>
<dbReference type="PRINTS" id="PR00463">
    <property type="entry name" value="EP450I"/>
</dbReference>
<evidence type="ECO:0000313" key="7">
    <source>
        <dbReference type="Proteomes" id="UP000825890"/>
    </source>
</evidence>
<dbReference type="InterPro" id="IPR050121">
    <property type="entry name" value="Cytochrome_P450_monoxygenase"/>
</dbReference>
<dbReference type="GO" id="GO:0020037">
    <property type="term" value="F:heme binding"/>
    <property type="evidence" value="ECO:0007669"/>
    <property type="project" value="InterPro"/>
</dbReference>
<dbReference type="Pfam" id="PF00067">
    <property type="entry name" value="p450"/>
    <property type="match status" value="1"/>
</dbReference>
<dbReference type="InterPro" id="IPR001128">
    <property type="entry name" value="Cyt_P450"/>
</dbReference>
<dbReference type="Proteomes" id="UP000825890">
    <property type="component" value="Unassembled WGS sequence"/>
</dbReference>
<dbReference type="GeneID" id="68297125"/>
<dbReference type="GO" id="GO:0016705">
    <property type="term" value="F:oxidoreductase activity, acting on paired donors, with incorporation or reduction of molecular oxygen"/>
    <property type="evidence" value="ECO:0007669"/>
    <property type="project" value="InterPro"/>
</dbReference>
<dbReference type="PROSITE" id="PS00086">
    <property type="entry name" value="CYTOCHROME_P450"/>
    <property type="match status" value="1"/>
</dbReference>
<keyword evidence="4 5" id="KW-0349">Heme</keyword>
<dbReference type="SUPFAM" id="SSF48264">
    <property type="entry name" value="Cytochrome P450"/>
    <property type="match status" value="1"/>
</dbReference>